<feature type="transmembrane region" description="Helical" evidence="1">
    <location>
        <begin position="195"/>
        <end position="217"/>
    </location>
</feature>
<keyword evidence="1" id="KW-0812">Transmembrane</keyword>
<evidence type="ECO:0008006" key="4">
    <source>
        <dbReference type="Google" id="ProtNLM"/>
    </source>
</evidence>
<dbReference type="AlphaFoldDB" id="A0A7K0FSD6"/>
<feature type="transmembrane region" description="Helical" evidence="1">
    <location>
        <begin position="7"/>
        <end position="23"/>
    </location>
</feature>
<evidence type="ECO:0000313" key="3">
    <source>
        <dbReference type="Proteomes" id="UP000462931"/>
    </source>
</evidence>
<sequence length="265" mass="31315">MNKKNIKQIVFISYLVILVYKYFSSTLLSQQTHPPLLYPNLNILYWTFIISDLTDIFNYQWIKYLLDISLFTSCILTLVNIKSNIYPIIFSVSLWFYQFLYFSIVAYQPFAIGLLFPCLPFIFKSEIKFFITYNFGRYFLCWLYFFAGVLKIINQGIFNINQLTDSIKVSAADFIFYNPNHIKTQIMAFLIENIYLSYSLFISAVIIELTFFIGFLTKKYDLHLAVLFLTFHLINYQILDLPFINHAIIVTFFLPLKNSLNYSSS</sequence>
<keyword evidence="1" id="KW-0472">Membrane</keyword>
<reference evidence="2 3" key="1">
    <citation type="submission" date="2019-11" db="EMBL/GenBank/DDBJ databases">
        <authorList>
            <person name="Cheng Q."/>
            <person name="Yang Z."/>
        </authorList>
    </citation>
    <scope>NUCLEOTIDE SEQUENCE [LARGE SCALE GENOMIC DNA]</scope>
    <source>
        <strain evidence="2 3">HX-22-1</strain>
    </source>
</reference>
<keyword evidence="3" id="KW-1185">Reference proteome</keyword>
<proteinExistence type="predicted"/>
<dbReference type="EMBL" id="WKJI01000004">
    <property type="protein sequence ID" value="MRX48365.1"/>
    <property type="molecule type" value="Genomic_DNA"/>
</dbReference>
<evidence type="ECO:0000313" key="2">
    <source>
        <dbReference type="EMBL" id="MRX48365.1"/>
    </source>
</evidence>
<feature type="transmembrane region" description="Helical" evidence="1">
    <location>
        <begin position="238"/>
        <end position="256"/>
    </location>
</feature>
<feature type="transmembrane region" description="Helical" evidence="1">
    <location>
        <begin position="95"/>
        <end position="123"/>
    </location>
</feature>
<organism evidence="2 3">
    <name type="scientific">Pedobacter puniceum</name>
    <dbReference type="NCBI Taxonomy" id="2666136"/>
    <lineage>
        <taxon>Bacteria</taxon>
        <taxon>Pseudomonadati</taxon>
        <taxon>Bacteroidota</taxon>
        <taxon>Sphingobacteriia</taxon>
        <taxon>Sphingobacteriales</taxon>
        <taxon>Sphingobacteriaceae</taxon>
        <taxon>Pedobacter</taxon>
    </lineage>
</organism>
<accession>A0A7K0FSD6</accession>
<gene>
    <name evidence="2" type="ORF">GJJ64_14290</name>
</gene>
<feature type="transmembrane region" description="Helical" evidence="1">
    <location>
        <begin position="43"/>
        <end position="61"/>
    </location>
</feature>
<name>A0A7K0FSD6_9SPHI</name>
<dbReference type="RefSeq" id="WP_154288450.1">
    <property type="nucleotide sequence ID" value="NZ_WKJI01000004.1"/>
</dbReference>
<dbReference type="Proteomes" id="UP000462931">
    <property type="component" value="Unassembled WGS sequence"/>
</dbReference>
<protein>
    <recommendedName>
        <fullName evidence="4">HTTM domain-containing protein</fullName>
    </recommendedName>
</protein>
<feature type="transmembrane region" description="Helical" evidence="1">
    <location>
        <begin position="68"/>
        <end position="89"/>
    </location>
</feature>
<comment type="caution">
    <text evidence="2">The sequence shown here is derived from an EMBL/GenBank/DDBJ whole genome shotgun (WGS) entry which is preliminary data.</text>
</comment>
<evidence type="ECO:0000256" key="1">
    <source>
        <dbReference type="SAM" id="Phobius"/>
    </source>
</evidence>
<feature type="transmembrane region" description="Helical" evidence="1">
    <location>
        <begin position="135"/>
        <end position="153"/>
    </location>
</feature>
<keyword evidence="1" id="KW-1133">Transmembrane helix</keyword>